<feature type="transmembrane region" description="Helical" evidence="1">
    <location>
        <begin position="95"/>
        <end position="115"/>
    </location>
</feature>
<keyword evidence="1" id="KW-0812">Transmembrane</keyword>
<keyword evidence="1" id="KW-0472">Membrane</keyword>
<dbReference type="Proteomes" id="UP000053766">
    <property type="component" value="Unassembled WGS sequence"/>
</dbReference>
<keyword evidence="3" id="KW-1185">Reference proteome</keyword>
<keyword evidence="1" id="KW-1133">Transmembrane helix</keyword>
<reference evidence="3" key="2">
    <citation type="journal article" date="2016" name="Sci. Rep.">
        <title>Dictyocaulus viviparus genome, variome and transcriptome elucidate lungworm biology and support future intervention.</title>
        <authorList>
            <person name="McNulty S.N."/>
            <person name="Strube C."/>
            <person name="Rosa B.A."/>
            <person name="Martin J.C."/>
            <person name="Tyagi R."/>
            <person name="Choi Y.J."/>
            <person name="Wang Q."/>
            <person name="Hallsworth Pepin K."/>
            <person name="Zhang X."/>
            <person name="Ozersky P."/>
            <person name="Wilson R.K."/>
            <person name="Sternberg P.W."/>
            <person name="Gasser R.B."/>
            <person name="Mitreva M."/>
        </authorList>
    </citation>
    <scope>NUCLEOTIDE SEQUENCE [LARGE SCALE GENOMIC DNA]</scope>
    <source>
        <strain evidence="3">HannoverDv2000</strain>
    </source>
</reference>
<dbReference type="AlphaFoldDB" id="A0A0D8XP96"/>
<evidence type="ECO:0000256" key="1">
    <source>
        <dbReference type="SAM" id="Phobius"/>
    </source>
</evidence>
<dbReference type="EMBL" id="KN716400">
    <property type="protein sequence ID" value="KJH45577.1"/>
    <property type="molecule type" value="Genomic_DNA"/>
</dbReference>
<evidence type="ECO:0000313" key="2">
    <source>
        <dbReference type="EMBL" id="KJH45577.1"/>
    </source>
</evidence>
<proteinExistence type="predicted"/>
<reference evidence="2 3" key="1">
    <citation type="submission" date="2013-11" db="EMBL/GenBank/DDBJ databases">
        <title>Draft genome of the bovine lungworm Dictyocaulus viviparus.</title>
        <authorList>
            <person name="Mitreva M."/>
        </authorList>
    </citation>
    <scope>NUCLEOTIDE SEQUENCE [LARGE SCALE GENOMIC DNA]</scope>
    <source>
        <strain evidence="2 3">HannoverDv2000</strain>
    </source>
</reference>
<sequence length="242" mass="29011">MSQMWKLIGFSLRDITENLVIRMFRMCRMCNMRKVPGTWEFMMFVDRDCHTIQYSTLLRPYRITTINVALSSVTSVGKTESTSKHIRDRATRQRVFFHLAFFCHDFSLYICYIMILEVKRISNEQDLKSENLVIRMFRMCRMCNMRKVPGTWEFMMFVDRDCHTIQYSTLLRPYRITTINVALSSVTSVGKTESTSKHIRDRATRQRVFFHLAFFRHDFSLYICYIMILEVKRISNEQDLKC</sequence>
<organism evidence="2 3">
    <name type="scientific">Dictyocaulus viviparus</name>
    <name type="common">Bovine lungworm</name>
    <dbReference type="NCBI Taxonomy" id="29172"/>
    <lineage>
        <taxon>Eukaryota</taxon>
        <taxon>Metazoa</taxon>
        <taxon>Ecdysozoa</taxon>
        <taxon>Nematoda</taxon>
        <taxon>Chromadorea</taxon>
        <taxon>Rhabditida</taxon>
        <taxon>Rhabditina</taxon>
        <taxon>Rhabditomorpha</taxon>
        <taxon>Strongyloidea</taxon>
        <taxon>Metastrongylidae</taxon>
        <taxon>Dictyocaulus</taxon>
    </lineage>
</organism>
<accession>A0A0D8XP96</accession>
<name>A0A0D8XP96_DICVI</name>
<protein>
    <submittedName>
        <fullName evidence="2">Uncharacterized protein</fullName>
    </submittedName>
</protein>
<gene>
    <name evidence="2" type="ORF">DICVIV_08381</name>
</gene>
<evidence type="ECO:0000313" key="3">
    <source>
        <dbReference type="Proteomes" id="UP000053766"/>
    </source>
</evidence>